<protein>
    <submittedName>
        <fullName evidence="2">Uncharacterized protein</fullName>
    </submittedName>
</protein>
<keyword evidence="3" id="KW-1185">Reference proteome</keyword>
<reference evidence="2 3" key="1">
    <citation type="journal article" date="2024" name="Microbiol. Resour. Announc.">
        <title>Genome annotations for the ascomycete fungi Trichoderma harzianum, Trichoderma aggressivum, and Purpureocillium lilacinum.</title>
        <authorList>
            <person name="Beijen E.P.W."/>
            <person name="Ohm R.A."/>
        </authorList>
    </citation>
    <scope>NUCLEOTIDE SEQUENCE [LARGE SCALE GENOMIC DNA]</scope>
    <source>
        <strain evidence="2 3">CBS 150709</strain>
    </source>
</reference>
<gene>
    <name evidence="2" type="ORF">Purlil1_6030</name>
</gene>
<feature type="compositionally biased region" description="Basic and acidic residues" evidence="1">
    <location>
        <begin position="86"/>
        <end position="95"/>
    </location>
</feature>
<feature type="region of interest" description="Disordered" evidence="1">
    <location>
        <begin position="32"/>
        <end position="134"/>
    </location>
</feature>
<name>A0ABR0C0B4_PURLI</name>
<sequence length="431" mass="46168">MYEYLPASWGWRAPPIPRGALRWLVDLDLDSGRDVDGGGRGARSPVRGAVVPNESGTAGRKPAASTRRISHGRPSSGHAEANGTDDSGHDNDREWTPGVARPGGGKLSLPEARSGAQSEWRKRSVRSKSARGCALPAGCPGMARSPGLLALGALFAGAPFAGPARVRRPVRRPSKPALPARPLRLYQDQKPLVLLVFFWGVLPEARRLIIHADARGLRFSLACPERASLVPVQHCPPPALGLPRSPRTFWVPVASNKVGPAVAHSYLGFLPLLPYPVPASDAVRAHDAGESSSVTSILRPARTRDSRIRPATRATTNRPSLPRWLVGRCDPTLPNPQRKPKPPAQPEVWGGSIGLVVEAIHIFGPRPSVIAQAIAIIDDTPAEALQGAAVKYQRASTRRLALRATIPLLPQRLAVQRSAEQPARPRIACVA</sequence>
<evidence type="ECO:0000313" key="2">
    <source>
        <dbReference type="EMBL" id="KAK4089461.1"/>
    </source>
</evidence>
<dbReference type="Proteomes" id="UP001287286">
    <property type="component" value="Unassembled WGS sequence"/>
</dbReference>
<dbReference type="EMBL" id="JAWRVI010000019">
    <property type="protein sequence ID" value="KAK4089461.1"/>
    <property type="molecule type" value="Genomic_DNA"/>
</dbReference>
<proteinExistence type="predicted"/>
<feature type="region of interest" description="Disordered" evidence="1">
    <location>
        <begin position="291"/>
        <end position="346"/>
    </location>
</feature>
<evidence type="ECO:0000313" key="3">
    <source>
        <dbReference type="Proteomes" id="UP001287286"/>
    </source>
</evidence>
<evidence type="ECO:0000256" key="1">
    <source>
        <dbReference type="SAM" id="MobiDB-lite"/>
    </source>
</evidence>
<comment type="caution">
    <text evidence="2">The sequence shown here is derived from an EMBL/GenBank/DDBJ whole genome shotgun (WGS) entry which is preliminary data.</text>
</comment>
<organism evidence="2 3">
    <name type="scientific">Purpureocillium lilacinum</name>
    <name type="common">Paecilomyces lilacinus</name>
    <dbReference type="NCBI Taxonomy" id="33203"/>
    <lineage>
        <taxon>Eukaryota</taxon>
        <taxon>Fungi</taxon>
        <taxon>Dikarya</taxon>
        <taxon>Ascomycota</taxon>
        <taxon>Pezizomycotina</taxon>
        <taxon>Sordariomycetes</taxon>
        <taxon>Hypocreomycetidae</taxon>
        <taxon>Hypocreales</taxon>
        <taxon>Ophiocordycipitaceae</taxon>
        <taxon>Purpureocillium</taxon>
    </lineage>
</organism>
<accession>A0ABR0C0B4</accession>